<protein>
    <submittedName>
        <fullName evidence="1">Uncharacterized protein</fullName>
    </submittedName>
</protein>
<reference evidence="1" key="1">
    <citation type="submission" date="2017-05" db="UniProtKB">
        <authorList>
            <consortium name="EnsemblMetazoa"/>
        </authorList>
    </citation>
    <scope>IDENTIFICATION</scope>
</reference>
<dbReference type="InParanoid" id="A0A1X7TXK5"/>
<dbReference type="AlphaFoldDB" id="A0A1X7TXK5"/>
<evidence type="ECO:0000313" key="1">
    <source>
        <dbReference type="EnsemblMetazoa" id="Aqu2.1.20119_001"/>
    </source>
</evidence>
<dbReference type="EnsemblMetazoa" id="Aqu2.1.20119_001">
    <property type="protein sequence ID" value="Aqu2.1.20119_001"/>
    <property type="gene ID" value="Aqu2.1.20119"/>
</dbReference>
<dbReference type="OrthoDB" id="5945970at2759"/>
<accession>A0A1X7TXK5</accession>
<name>A0A1X7TXK5_AMPQE</name>
<proteinExistence type="predicted"/>
<sequence>METMMMSDNPHMTDDLLQELDSINVNITRQLTLQLLALSEEATLIIEAAKALVEMNNVNSSYPPVRQFYLLGLQLEKMRGQLLDGASTARKRSITTKNSYCTAAEGYCARCPFPLGDNDCFGMCGRGCDCWSRLCGDCCVHQYCLTHDACCARRVVVIPMIADNVNQSTINVCNFKVMSSVGRDTLLSTNPKYAVGIYRFYWNTCPQCSIGVTHCYMFMLLKPILTNDKPHSEPTEETGVEGAVMIAEMLEEFSGDLYYGSENAGFRFQMAVNSTYYILRISSIGTGIGYH</sequence>
<organism evidence="1">
    <name type="scientific">Amphimedon queenslandica</name>
    <name type="common">Sponge</name>
    <dbReference type="NCBI Taxonomy" id="400682"/>
    <lineage>
        <taxon>Eukaryota</taxon>
        <taxon>Metazoa</taxon>
        <taxon>Porifera</taxon>
        <taxon>Demospongiae</taxon>
        <taxon>Heteroscleromorpha</taxon>
        <taxon>Haplosclerida</taxon>
        <taxon>Niphatidae</taxon>
        <taxon>Amphimedon</taxon>
    </lineage>
</organism>